<keyword evidence="6 8" id="KW-0472">Membrane</keyword>
<evidence type="ECO:0000256" key="3">
    <source>
        <dbReference type="ARBA" id="ARBA00022792"/>
    </source>
</evidence>
<evidence type="ECO:0000256" key="2">
    <source>
        <dbReference type="ARBA" id="ARBA00022692"/>
    </source>
</evidence>
<evidence type="ECO:0000256" key="4">
    <source>
        <dbReference type="ARBA" id="ARBA00022989"/>
    </source>
</evidence>
<organism evidence="9 10">
    <name type="scientific">Tolypocladium capitatum</name>
    <dbReference type="NCBI Taxonomy" id="45235"/>
    <lineage>
        <taxon>Eukaryota</taxon>
        <taxon>Fungi</taxon>
        <taxon>Dikarya</taxon>
        <taxon>Ascomycota</taxon>
        <taxon>Pezizomycotina</taxon>
        <taxon>Sordariomycetes</taxon>
        <taxon>Hypocreomycetidae</taxon>
        <taxon>Hypocreales</taxon>
        <taxon>Ophiocordycipitaceae</taxon>
        <taxon>Tolypocladium</taxon>
    </lineage>
</organism>
<keyword evidence="5" id="KW-0496">Mitochondrion</keyword>
<dbReference type="AlphaFoldDB" id="A0A2K3QCD3"/>
<protein>
    <submittedName>
        <fullName evidence="9">NADH-ubiquinone oxidoreductase 21.3 kDa subunit</fullName>
    </submittedName>
</protein>
<dbReference type="GO" id="GO:0045271">
    <property type="term" value="C:respiratory chain complex I"/>
    <property type="evidence" value="ECO:0007669"/>
    <property type="project" value="InterPro"/>
</dbReference>
<feature type="transmembrane region" description="Helical" evidence="8">
    <location>
        <begin position="80"/>
        <end position="101"/>
    </location>
</feature>
<dbReference type="OrthoDB" id="1913277at2759"/>
<name>A0A2K3QCD3_9HYPO</name>
<keyword evidence="10" id="KW-1185">Reference proteome</keyword>
<feature type="transmembrane region" description="Helical" evidence="8">
    <location>
        <begin position="113"/>
        <end position="131"/>
    </location>
</feature>
<keyword evidence="3" id="KW-0999">Mitochondrion inner membrane</keyword>
<evidence type="ECO:0000256" key="7">
    <source>
        <dbReference type="SAM" id="MobiDB-lite"/>
    </source>
</evidence>
<evidence type="ECO:0000256" key="1">
    <source>
        <dbReference type="ARBA" id="ARBA00004448"/>
    </source>
</evidence>
<evidence type="ECO:0000256" key="6">
    <source>
        <dbReference type="ARBA" id="ARBA00023136"/>
    </source>
</evidence>
<comment type="subcellular location">
    <subcellularLocation>
        <location evidence="1">Mitochondrion inner membrane</location>
        <topology evidence="1">Multi-pass membrane protein</topology>
    </subcellularLocation>
</comment>
<dbReference type="PANTHER" id="PTHR21382:SF1">
    <property type="entry name" value="NADH DEHYDROGENASE [UBIQUINONE] 1 ALPHA SUBCOMPLEX SUBUNIT 11"/>
    <property type="match status" value="1"/>
</dbReference>
<reference evidence="9 10" key="1">
    <citation type="submission" date="2017-08" db="EMBL/GenBank/DDBJ databases">
        <title>Harnessing the power of phylogenomics to disentangle the directionality and signatures of interkingdom host jumping in the parasitic fungal genus Tolypocladium.</title>
        <authorList>
            <person name="Quandt C.A."/>
            <person name="Patterson W."/>
            <person name="Spatafora J.W."/>
        </authorList>
    </citation>
    <scope>NUCLEOTIDE SEQUENCE [LARGE SCALE GENOMIC DNA]</scope>
    <source>
        <strain evidence="9 10">CBS 113982</strain>
    </source>
</reference>
<dbReference type="EMBL" id="NRSZ01000791">
    <property type="protein sequence ID" value="PNY25206.1"/>
    <property type="molecule type" value="Genomic_DNA"/>
</dbReference>
<keyword evidence="2 8" id="KW-0812">Transmembrane</keyword>
<keyword evidence="9" id="KW-0830">Ubiquinone</keyword>
<proteinExistence type="predicted"/>
<dbReference type="STRING" id="45235.A0A2K3QCD3"/>
<dbReference type="Proteomes" id="UP000236621">
    <property type="component" value="Unassembled WGS sequence"/>
</dbReference>
<comment type="caution">
    <text evidence="9">The sequence shown here is derived from an EMBL/GenBank/DDBJ whole genome shotgun (WGS) entry which is preliminary data.</text>
</comment>
<sequence>MNAPRQASSSPPSRSDPDDAMDHQTSPSPKALTEESDKPYVPHDVLDETAKTALVGLGSGFFLAAIQNALSKRNVGAMSVFTRGAPVIGICAAGPGAYAFFSRTMMNLREKDDAWAAAFGGFMCGGVLGLPSRRMPVVVGLGALVSTVQGTLHFLGGRIDSFRKEEDEFERKEKLRRTTRVPIEQTIAEVGEGRGIRPPGYEERRRERIKETYRFEINPVSATVEGSQ</sequence>
<evidence type="ECO:0000256" key="5">
    <source>
        <dbReference type="ARBA" id="ARBA00023128"/>
    </source>
</evidence>
<dbReference type="InterPro" id="IPR039205">
    <property type="entry name" value="NDUFA11"/>
</dbReference>
<gene>
    <name evidence="9" type="ORF">TCAP_04859</name>
</gene>
<accession>A0A2K3QCD3</accession>
<evidence type="ECO:0000256" key="8">
    <source>
        <dbReference type="SAM" id="Phobius"/>
    </source>
</evidence>
<dbReference type="GO" id="GO:0006120">
    <property type="term" value="P:mitochondrial electron transport, NADH to ubiquinone"/>
    <property type="evidence" value="ECO:0007669"/>
    <property type="project" value="InterPro"/>
</dbReference>
<feature type="transmembrane region" description="Helical" evidence="8">
    <location>
        <begin position="137"/>
        <end position="155"/>
    </location>
</feature>
<feature type="region of interest" description="Disordered" evidence="7">
    <location>
        <begin position="1"/>
        <end position="38"/>
    </location>
</feature>
<evidence type="ECO:0000313" key="10">
    <source>
        <dbReference type="Proteomes" id="UP000236621"/>
    </source>
</evidence>
<keyword evidence="4 8" id="KW-1133">Transmembrane helix</keyword>
<dbReference type="PANTHER" id="PTHR21382">
    <property type="entry name" value="NADH-UBIQUINONE OXIDOREDUCTASE SUBUNIT"/>
    <property type="match status" value="1"/>
</dbReference>
<dbReference type="GO" id="GO:0005743">
    <property type="term" value="C:mitochondrial inner membrane"/>
    <property type="evidence" value="ECO:0007669"/>
    <property type="project" value="UniProtKB-SubCell"/>
</dbReference>
<evidence type="ECO:0000313" key="9">
    <source>
        <dbReference type="EMBL" id="PNY25206.1"/>
    </source>
</evidence>